<dbReference type="Gene3D" id="2.130.10.10">
    <property type="entry name" value="YVTN repeat-like/Quinoprotein amine dehydrogenase"/>
    <property type="match status" value="1"/>
</dbReference>
<dbReference type="Proteomes" id="UP000324241">
    <property type="component" value="Unassembled WGS sequence"/>
</dbReference>
<comment type="caution">
    <text evidence="4">The sequence shown here is derived from an EMBL/GenBank/DDBJ whole genome shotgun (WGS) entry which is preliminary data.</text>
</comment>
<accession>A0A4S3JM95</accession>
<protein>
    <recommendedName>
        <fullName evidence="7">6-phosphogluconolactonase</fullName>
    </recommendedName>
</protein>
<dbReference type="InterPro" id="IPR015943">
    <property type="entry name" value="WD40/YVTN_repeat-like_dom_sf"/>
</dbReference>
<gene>
    <name evidence="3" type="ORF">ATNIH1004_008396</name>
    <name evidence="4" type="ORF">EYZ11_004684</name>
</gene>
<comment type="similarity">
    <text evidence="1">Belongs to the cycloisomerase 2 family.</text>
</comment>
<reference evidence="4 5" key="1">
    <citation type="submission" date="2019-03" db="EMBL/GenBank/DDBJ databases">
        <title>The genome sequence of a newly discovered highly antifungal drug resistant Aspergillus species, Aspergillus tanneri NIH 1004.</title>
        <authorList>
            <person name="Mounaud S."/>
            <person name="Singh I."/>
            <person name="Joardar V."/>
            <person name="Pakala S."/>
            <person name="Pakala S."/>
            <person name="Venepally P."/>
            <person name="Hoover J."/>
            <person name="Nierman W."/>
            <person name="Chung J."/>
            <person name="Losada L."/>
        </authorList>
    </citation>
    <scope>NUCLEOTIDE SEQUENCE [LARGE SCALE GENOMIC DNA]</scope>
    <source>
        <strain evidence="4 5">NIH1004</strain>
    </source>
</reference>
<evidence type="ECO:0000313" key="3">
    <source>
        <dbReference type="EMBL" id="KAA8644197.1"/>
    </source>
</evidence>
<dbReference type="Pfam" id="PF10282">
    <property type="entry name" value="Lactonase"/>
    <property type="match status" value="1"/>
</dbReference>
<dbReference type="EMBL" id="SOSA01000139">
    <property type="protein sequence ID" value="THC95857.1"/>
    <property type="molecule type" value="Genomic_DNA"/>
</dbReference>
<organism evidence="4 5">
    <name type="scientific">Aspergillus tanneri</name>
    <dbReference type="NCBI Taxonomy" id="1220188"/>
    <lineage>
        <taxon>Eukaryota</taxon>
        <taxon>Fungi</taxon>
        <taxon>Dikarya</taxon>
        <taxon>Ascomycota</taxon>
        <taxon>Pezizomycotina</taxon>
        <taxon>Eurotiomycetes</taxon>
        <taxon>Eurotiomycetidae</taxon>
        <taxon>Eurotiales</taxon>
        <taxon>Aspergillaceae</taxon>
        <taxon>Aspergillus</taxon>
        <taxon>Aspergillus subgen. Circumdati</taxon>
    </lineage>
</organism>
<dbReference type="SUPFAM" id="SSF50974">
    <property type="entry name" value="Nitrous oxide reductase, N-terminal domain"/>
    <property type="match status" value="1"/>
</dbReference>
<dbReference type="PANTHER" id="PTHR30344">
    <property type="entry name" value="6-PHOSPHOGLUCONOLACTONASE-RELATED"/>
    <property type="match status" value="1"/>
</dbReference>
<dbReference type="InterPro" id="IPR019405">
    <property type="entry name" value="Lactonase_7-beta_prop"/>
</dbReference>
<feature type="chain" id="PRO_5036358503" description="6-phosphogluconolactonase" evidence="2">
    <location>
        <begin position="16"/>
        <end position="392"/>
    </location>
</feature>
<dbReference type="PANTHER" id="PTHR30344:SF1">
    <property type="entry name" value="6-PHOSPHOGLUCONOLACTONASE"/>
    <property type="match status" value="1"/>
</dbReference>
<dbReference type="InterPro" id="IPR011045">
    <property type="entry name" value="N2O_reductase_N"/>
</dbReference>
<reference evidence="3 6" key="2">
    <citation type="submission" date="2019-08" db="EMBL/GenBank/DDBJ databases">
        <title>The genome sequence of a newly discovered highly antifungal drug resistant Aspergillus species, Aspergillus tanneri NIH 1004.</title>
        <authorList>
            <person name="Mounaud S."/>
            <person name="Singh I."/>
            <person name="Joardar V."/>
            <person name="Pakala S."/>
            <person name="Pakala S."/>
            <person name="Venepally P."/>
            <person name="Chung J.K."/>
            <person name="Losada L."/>
            <person name="Nierman W.C."/>
        </authorList>
    </citation>
    <scope>NUCLEOTIDE SEQUENCE [LARGE SCALE GENOMIC DNA]</scope>
    <source>
        <strain evidence="3 6">NIH1004</strain>
    </source>
</reference>
<evidence type="ECO:0008006" key="7">
    <source>
        <dbReference type="Google" id="ProtNLM"/>
    </source>
</evidence>
<evidence type="ECO:0000313" key="5">
    <source>
        <dbReference type="Proteomes" id="UP000308092"/>
    </source>
</evidence>
<feature type="signal peptide" evidence="2">
    <location>
        <begin position="1"/>
        <end position="15"/>
    </location>
</feature>
<evidence type="ECO:0000313" key="4">
    <source>
        <dbReference type="EMBL" id="THC95857.1"/>
    </source>
</evidence>
<keyword evidence="5" id="KW-1185">Reference proteome</keyword>
<proteinExistence type="inferred from homology"/>
<dbReference type="Proteomes" id="UP000308092">
    <property type="component" value="Unassembled WGS sequence"/>
</dbReference>
<dbReference type="OrthoDB" id="9972196at2759"/>
<dbReference type="GeneID" id="54331098"/>
<name>A0A4S3JM95_9EURO</name>
<dbReference type="RefSeq" id="XP_033423558.1">
    <property type="nucleotide sequence ID" value="XM_033573006.1"/>
</dbReference>
<dbReference type="AlphaFoldDB" id="A0A4S3JM95"/>
<dbReference type="GO" id="GO:0017057">
    <property type="term" value="F:6-phosphogluconolactonase activity"/>
    <property type="evidence" value="ECO:0007669"/>
    <property type="project" value="TreeGrafter"/>
</dbReference>
<evidence type="ECO:0000256" key="1">
    <source>
        <dbReference type="ARBA" id="ARBA00005564"/>
    </source>
</evidence>
<dbReference type="EMBL" id="QUQM01000006">
    <property type="protein sequence ID" value="KAA8644197.1"/>
    <property type="molecule type" value="Genomic_DNA"/>
</dbReference>
<dbReference type="SUPFAM" id="SSF63829">
    <property type="entry name" value="Calcium-dependent phosphotriesterase"/>
    <property type="match status" value="1"/>
</dbReference>
<dbReference type="InterPro" id="IPR050282">
    <property type="entry name" value="Cycloisomerase_2"/>
</dbReference>
<evidence type="ECO:0000313" key="6">
    <source>
        <dbReference type="Proteomes" id="UP000324241"/>
    </source>
</evidence>
<sequence length="392" mass="41348">MSLRYLPLLCSLASAAHLYATHYSGSVYTLSLDGHSLSIASSVDGCGPMPSWLTLDPESNLVYCSDESGDASSNGSLHSLAIGEDGSLSEVAKTGAAPGGGVYSVVYSGDNGAKYLAIAHYGGSALSTFSLPLKEDEDTLQVFHYKLDKPGAKPQQDASHPHQVILDPTGSFILSPDLGADKIRVYAIDKSSGALTDCPAVEFPAGSGPRHGLFWDAENAQLRFQRRADSQTMLYTVNELDGHFTAFAVSYPPDGCLSIKKTQSFVPYPGSELPEGATLSGIQMEGSSLYVSIRSDHAHPPNDSMVTLDRSLNGTVKYRDFCSSYGTVPRTFVINKAGDLVAIGNQASSTVAIVARDPKSGKLGDEVANIQVGEPGKVGTAEGLSSIIWGEE</sequence>
<dbReference type="VEuPathDB" id="FungiDB:EYZ11_004684"/>
<evidence type="ECO:0000256" key="2">
    <source>
        <dbReference type="SAM" id="SignalP"/>
    </source>
</evidence>
<dbReference type="STRING" id="1220188.A0A4S3JM95"/>
<keyword evidence="2" id="KW-0732">Signal</keyword>